<comment type="similarity">
    <text evidence="1 4">Belongs to the UDP-glycosyltransferase family.</text>
</comment>
<evidence type="ECO:0000256" key="3">
    <source>
        <dbReference type="ARBA" id="ARBA00022679"/>
    </source>
</evidence>
<dbReference type="Gene3D" id="3.40.50.2000">
    <property type="entry name" value="Glycogen Phosphorylase B"/>
    <property type="match status" value="2"/>
</dbReference>
<evidence type="ECO:0000259" key="6">
    <source>
        <dbReference type="Pfam" id="PF26168"/>
    </source>
</evidence>
<sequence length="463" mass="51645">MENQKGHVLVLPYPAQGHINPLLQFAKRLASKGLRATLATTHYTIGSIKAERVHVEPISDGFDEGGYKQAPSTQAYVESFRRVGSKTLSELISKSYETEHPVNCIVYDSLLPWALDVAKTFGIYAAVLLTNSASVCSLFWYIHQGRLTSPLCPDALPIVLPGLPLLEFSDLPSFLAYPESQSAYLALIMEKFARLEENDWVFCNSFEELEAELVKALFGIWPLAMVGPLVPSAYVDRQIDGDTSYGGSLWNPTSDQCSRWLDKRPLGSVIYVSFGSMGNISSDQVEEIAFGLKATNKHFIWVLKDFEHKLKSPIQFLDSIQNRGLVVEWCDQLEVLAHRAVGCFVTHCGWNSTLEGLSLGMPMVGVPLWSDQATNAKFLEEKWRVGLRARKGEQGTVTREEVEMCVREVVEGERSEEFKKNALNWKDRAKRAVSKGGSSDKNLGEFVAKIREGGGKMPRETMI</sequence>
<reference evidence="8" key="1">
    <citation type="submission" date="2025-08" db="UniProtKB">
        <authorList>
            <consortium name="RefSeq"/>
        </authorList>
    </citation>
    <scope>IDENTIFICATION</scope>
    <source>
        <tissue evidence="8">Leaf</tissue>
    </source>
</reference>
<dbReference type="SUPFAM" id="SSF53756">
    <property type="entry name" value="UDP-Glycosyltransferase/glycogen phosphorylase"/>
    <property type="match status" value="1"/>
</dbReference>
<dbReference type="InterPro" id="IPR002213">
    <property type="entry name" value="UDP_glucos_trans"/>
</dbReference>
<dbReference type="PANTHER" id="PTHR11926:SF1526">
    <property type="entry name" value="GLYCOSYLTRANSFERASE"/>
    <property type="match status" value="1"/>
</dbReference>
<dbReference type="GeneID" id="115734982"/>
<dbReference type="Pfam" id="PF26168">
    <property type="entry name" value="Glyco_transf_N"/>
    <property type="match status" value="1"/>
</dbReference>
<dbReference type="RefSeq" id="XP_030521883.2">
    <property type="nucleotide sequence ID" value="XM_030666023.2"/>
</dbReference>
<name>A0A8B8NID3_9MYRT</name>
<evidence type="ECO:0000256" key="4">
    <source>
        <dbReference type="RuleBase" id="RU003718"/>
    </source>
</evidence>
<dbReference type="CDD" id="cd03784">
    <property type="entry name" value="GT1_Gtf-like"/>
    <property type="match status" value="1"/>
</dbReference>
<dbReference type="InterPro" id="IPR058980">
    <property type="entry name" value="Glyco_transf_N"/>
</dbReference>
<proteinExistence type="inferred from homology"/>
<keyword evidence="3 4" id="KW-0808">Transferase</keyword>
<dbReference type="Pfam" id="PF00201">
    <property type="entry name" value="UDPGT"/>
    <property type="match status" value="1"/>
</dbReference>
<protein>
    <recommendedName>
        <fullName evidence="5">Glycosyltransferase</fullName>
        <ecNumber evidence="5">2.4.1.-</ecNumber>
    </recommendedName>
</protein>
<dbReference type="Proteomes" id="UP000827889">
    <property type="component" value="Chromosome 7"/>
</dbReference>
<evidence type="ECO:0000313" key="7">
    <source>
        <dbReference type="Proteomes" id="UP000827889"/>
    </source>
</evidence>
<dbReference type="PROSITE" id="PS00375">
    <property type="entry name" value="UDPGT"/>
    <property type="match status" value="1"/>
</dbReference>
<organism evidence="7 8">
    <name type="scientific">Rhodamnia argentea</name>
    <dbReference type="NCBI Taxonomy" id="178133"/>
    <lineage>
        <taxon>Eukaryota</taxon>
        <taxon>Viridiplantae</taxon>
        <taxon>Streptophyta</taxon>
        <taxon>Embryophyta</taxon>
        <taxon>Tracheophyta</taxon>
        <taxon>Spermatophyta</taxon>
        <taxon>Magnoliopsida</taxon>
        <taxon>eudicotyledons</taxon>
        <taxon>Gunneridae</taxon>
        <taxon>Pentapetalae</taxon>
        <taxon>rosids</taxon>
        <taxon>malvids</taxon>
        <taxon>Myrtales</taxon>
        <taxon>Myrtaceae</taxon>
        <taxon>Myrtoideae</taxon>
        <taxon>Myrteae</taxon>
        <taxon>Australasian group</taxon>
        <taxon>Rhodamnia</taxon>
    </lineage>
</organism>
<dbReference type="EC" id="2.4.1.-" evidence="5"/>
<gene>
    <name evidence="8" type="primary">LOC115734982</name>
</gene>
<dbReference type="InterPro" id="IPR035595">
    <property type="entry name" value="UDP_glycos_trans_CS"/>
</dbReference>
<accession>A0A8B8NID3</accession>
<feature type="domain" description="Glycosyltransferase N-terminal" evidence="6">
    <location>
        <begin position="8"/>
        <end position="47"/>
    </location>
</feature>
<keyword evidence="7" id="KW-1185">Reference proteome</keyword>
<keyword evidence="2 4" id="KW-0328">Glycosyltransferase</keyword>
<dbReference type="PANTHER" id="PTHR11926">
    <property type="entry name" value="GLUCOSYL/GLUCURONOSYL TRANSFERASES"/>
    <property type="match status" value="1"/>
</dbReference>
<evidence type="ECO:0000256" key="5">
    <source>
        <dbReference type="RuleBase" id="RU362057"/>
    </source>
</evidence>
<evidence type="ECO:0000256" key="2">
    <source>
        <dbReference type="ARBA" id="ARBA00022676"/>
    </source>
</evidence>
<evidence type="ECO:0000313" key="8">
    <source>
        <dbReference type="RefSeq" id="XP_030521883.2"/>
    </source>
</evidence>
<evidence type="ECO:0000256" key="1">
    <source>
        <dbReference type="ARBA" id="ARBA00009995"/>
    </source>
</evidence>